<dbReference type="GO" id="GO:0004497">
    <property type="term" value="F:monooxygenase activity"/>
    <property type="evidence" value="ECO:0007669"/>
    <property type="project" value="UniProtKB-KW"/>
</dbReference>
<keyword evidence="6" id="KW-1185">Reference proteome</keyword>
<organism evidence="5 6">
    <name type="scientific">Brevibacterium siliguriense</name>
    <dbReference type="NCBI Taxonomy" id="1136497"/>
    <lineage>
        <taxon>Bacteria</taxon>
        <taxon>Bacillati</taxon>
        <taxon>Actinomycetota</taxon>
        <taxon>Actinomycetes</taxon>
        <taxon>Micrococcales</taxon>
        <taxon>Brevibacteriaceae</taxon>
        <taxon>Brevibacterium</taxon>
    </lineage>
</organism>
<dbReference type="Pfam" id="PF01494">
    <property type="entry name" value="FAD_binding_3"/>
    <property type="match status" value="1"/>
</dbReference>
<evidence type="ECO:0000313" key="6">
    <source>
        <dbReference type="Proteomes" id="UP000199597"/>
    </source>
</evidence>
<dbReference type="InterPro" id="IPR002938">
    <property type="entry name" value="FAD-bd"/>
</dbReference>
<dbReference type="EMBL" id="LT629766">
    <property type="protein sequence ID" value="SDS84715.1"/>
    <property type="molecule type" value="Genomic_DNA"/>
</dbReference>
<gene>
    <name evidence="5" type="ORF">SAMN04489752_2670</name>
</gene>
<dbReference type="Proteomes" id="UP000199597">
    <property type="component" value="Chromosome I"/>
</dbReference>
<dbReference type="RefSeq" id="WP_092014767.1">
    <property type="nucleotide sequence ID" value="NZ_LT629766.1"/>
</dbReference>
<evidence type="ECO:0000313" key="5">
    <source>
        <dbReference type="EMBL" id="SDS84715.1"/>
    </source>
</evidence>
<accession>A0A1H1VJ03</accession>
<dbReference type="Gene3D" id="3.50.50.60">
    <property type="entry name" value="FAD/NAD(P)-binding domain"/>
    <property type="match status" value="1"/>
</dbReference>
<keyword evidence="2" id="KW-0503">Monooxygenase</keyword>
<dbReference type="STRING" id="1136497.SAMN04489752_2670"/>
<feature type="region of interest" description="Disordered" evidence="3">
    <location>
        <begin position="197"/>
        <end position="217"/>
    </location>
</feature>
<keyword evidence="1" id="KW-0560">Oxidoreductase</keyword>
<feature type="domain" description="FAD-binding" evidence="4">
    <location>
        <begin position="21"/>
        <end position="364"/>
    </location>
</feature>
<evidence type="ECO:0000259" key="4">
    <source>
        <dbReference type="Pfam" id="PF01494"/>
    </source>
</evidence>
<reference evidence="6" key="1">
    <citation type="submission" date="2016-10" db="EMBL/GenBank/DDBJ databases">
        <authorList>
            <person name="Varghese N."/>
            <person name="Submissions S."/>
        </authorList>
    </citation>
    <scope>NUCLEOTIDE SEQUENCE [LARGE SCALE GENOMIC DNA]</scope>
    <source>
        <strain evidence="6">DSM 23676</strain>
    </source>
</reference>
<dbReference type="PANTHER" id="PTHR13789:SF309">
    <property type="entry name" value="PUTATIVE (AFU_ORTHOLOGUE AFUA_6G14510)-RELATED"/>
    <property type="match status" value="1"/>
</dbReference>
<evidence type="ECO:0000256" key="2">
    <source>
        <dbReference type="ARBA" id="ARBA00023033"/>
    </source>
</evidence>
<dbReference type="PANTHER" id="PTHR13789">
    <property type="entry name" value="MONOOXYGENASE"/>
    <property type="match status" value="1"/>
</dbReference>
<dbReference type="PRINTS" id="PR00420">
    <property type="entry name" value="RNGMNOXGNASE"/>
</dbReference>
<dbReference type="InterPro" id="IPR036188">
    <property type="entry name" value="FAD/NAD-bd_sf"/>
</dbReference>
<dbReference type="OrthoDB" id="3356051at2"/>
<protein>
    <submittedName>
        <fullName evidence="5">2-polyprenyl-6-methoxyphenol hydroxylase</fullName>
    </submittedName>
</protein>
<dbReference type="AlphaFoldDB" id="A0A1H1VJ03"/>
<evidence type="ECO:0000256" key="3">
    <source>
        <dbReference type="SAM" id="MobiDB-lite"/>
    </source>
</evidence>
<dbReference type="InterPro" id="IPR050493">
    <property type="entry name" value="FAD-dep_Monooxygenase_BioMet"/>
</dbReference>
<proteinExistence type="predicted"/>
<evidence type="ECO:0000256" key="1">
    <source>
        <dbReference type="ARBA" id="ARBA00023002"/>
    </source>
</evidence>
<sequence>MITAATVDDQLKGVSPEEPRILIVGAGIAGITLAQLLRGRGMHPVLIDRSADSGRMIGDNRAGYMLALMPMVDPIIDDLGCRDAYLEASVGIDRYVAHAHAGRLLRQDHLGELLADFGDYRGISRAALLEVLTGDDCPIAFGTTVTGLSDNGATVTLAGGDEGEQFDGGQKQNLGQETALEFDAVVIADGMNSRTRRLVTDEPATKGSSKPAVAGSKKTSDVSSVDTAWGGWVCWAEADDDQSAVDEIWGDGFFLGMYPVKGAIGVFLGCPDSRQPLGPRRFAAEVRSRLTVLTPRIDACLTAVAEAEVPFFWPLRDSRADRWSHGWTVLLGDAAAGFLPTAGIGAGMAMESAGVLADELSALVARPDADTSGNDSTAATLMAAALERFEARQRPRVEAAHDNSRSLARLMFDRSRFFAFVRDQAFRIISIRSAIKPILQLLESPPERM</sequence>
<dbReference type="SUPFAM" id="SSF51905">
    <property type="entry name" value="FAD/NAD(P)-binding domain"/>
    <property type="match status" value="1"/>
</dbReference>
<name>A0A1H1VJ03_9MICO</name>
<dbReference type="GO" id="GO:0071949">
    <property type="term" value="F:FAD binding"/>
    <property type="evidence" value="ECO:0007669"/>
    <property type="project" value="InterPro"/>
</dbReference>